<proteinExistence type="predicted"/>
<reference evidence="3" key="1">
    <citation type="submission" date="2018-06" db="EMBL/GenBank/DDBJ databases">
        <title>Description of Blautia argi sp. nov., a new anaerobic isolated from dog feces.</title>
        <authorList>
            <person name="Chang Y.-H."/>
            <person name="Paek J."/>
            <person name="Shin Y."/>
        </authorList>
    </citation>
    <scope>NUCLEOTIDE SEQUENCE [LARGE SCALE GENOMIC DNA]</scope>
    <source>
        <strain evidence="3">KCTC 15426</strain>
    </source>
</reference>
<keyword evidence="3" id="KW-1185">Reference proteome</keyword>
<dbReference type="GO" id="GO:0005737">
    <property type="term" value="C:cytoplasm"/>
    <property type="evidence" value="ECO:0007669"/>
    <property type="project" value="TreeGrafter"/>
</dbReference>
<protein>
    <submittedName>
        <fullName evidence="2">S-layer protein</fullName>
    </submittedName>
</protein>
<dbReference type="InterPro" id="IPR052557">
    <property type="entry name" value="CAP/Cytokinesis_protein"/>
</dbReference>
<dbReference type="Gene3D" id="3.10.620.30">
    <property type="match status" value="1"/>
</dbReference>
<feature type="domain" description="Transglutaminase-like" evidence="1">
    <location>
        <begin position="195"/>
        <end position="254"/>
    </location>
</feature>
<dbReference type="OrthoDB" id="9788327at2"/>
<dbReference type="EMBL" id="CP030280">
    <property type="protein sequence ID" value="AWY99401.1"/>
    <property type="molecule type" value="Genomic_DNA"/>
</dbReference>
<evidence type="ECO:0000313" key="3">
    <source>
        <dbReference type="Proteomes" id="UP000250003"/>
    </source>
</evidence>
<dbReference type="KEGG" id="blau:DQQ01_05565"/>
<dbReference type="SUPFAM" id="SSF54001">
    <property type="entry name" value="Cysteine proteinases"/>
    <property type="match status" value="1"/>
</dbReference>
<dbReference type="SMART" id="SM00460">
    <property type="entry name" value="TGc"/>
    <property type="match status" value="1"/>
</dbReference>
<evidence type="ECO:0000259" key="1">
    <source>
        <dbReference type="SMART" id="SM00460"/>
    </source>
</evidence>
<dbReference type="PANTHER" id="PTHR46333:SF2">
    <property type="entry name" value="CYTOKINESIS PROTEIN 3"/>
    <property type="match status" value="1"/>
</dbReference>
<dbReference type="Proteomes" id="UP000250003">
    <property type="component" value="Chromosome"/>
</dbReference>
<dbReference type="AlphaFoldDB" id="A0A2Z4UEF0"/>
<dbReference type="Pfam" id="PF01841">
    <property type="entry name" value="Transglut_core"/>
    <property type="match status" value="1"/>
</dbReference>
<sequence length="392" mass="44993">MVLLFAVLAGCSKDNPEEVFFSEGGQAEAEISKAEAAKEILPEKKLEESEEELFYGYQSLNTEEQQVYRQLIQGMESFQEEIRLSPVTEEQLSAIANLVMIDHPEYFWTDGAFEYWKEEYPDGSVKGMRVSPNYLVNRQEAEEIGRQIEAQAEAWIGEIPADTDTYGKIKAVYELLIRNVEYEETSPDNQNIRSVFLGKSTVCMGYAKATQYLLNKMGIFCTLVTGEITEGTSSRHAWNLVKIGENYYYVDTTWGNPRYDAQTATEIDVYYSYLCCTEEFLGRTHRANDDIPLPVCDDDRYNYYKNAGCWYETYDPEQIRQVLTQDVNAGRQKTELYFARQEDYDRAVQDLVNGSLVKEAMQNTSVLQPGQGISWNIYSGGQDRLLVLVWRP</sequence>
<dbReference type="InterPro" id="IPR038765">
    <property type="entry name" value="Papain-like_cys_pep_sf"/>
</dbReference>
<name>A0A2Z4UEF0_9FIRM</name>
<accession>A0A2Z4UEF0</accession>
<dbReference type="InterPro" id="IPR002931">
    <property type="entry name" value="Transglutaminase-like"/>
</dbReference>
<organism evidence="2 3">
    <name type="scientific">Blautia argi</name>
    <dbReference type="NCBI Taxonomy" id="1912897"/>
    <lineage>
        <taxon>Bacteria</taxon>
        <taxon>Bacillati</taxon>
        <taxon>Bacillota</taxon>
        <taxon>Clostridia</taxon>
        <taxon>Lachnospirales</taxon>
        <taxon>Lachnospiraceae</taxon>
        <taxon>Blautia</taxon>
    </lineage>
</organism>
<dbReference type="PANTHER" id="PTHR46333">
    <property type="entry name" value="CYTOKINESIS PROTEIN 3"/>
    <property type="match status" value="1"/>
</dbReference>
<gene>
    <name evidence="2" type="ORF">DQQ01_05565</name>
</gene>
<evidence type="ECO:0000313" key="2">
    <source>
        <dbReference type="EMBL" id="AWY99401.1"/>
    </source>
</evidence>